<evidence type="ECO:0000313" key="3">
    <source>
        <dbReference type="Proteomes" id="UP000242146"/>
    </source>
</evidence>
<reference evidence="2 3" key="1">
    <citation type="submission" date="2016-07" db="EMBL/GenBank/DDBJ databases">
        <title>Pervasive Adenine N6-methylation of Active Genes in Fungi.</title>
        <authorList>
            <consortium name="DOE Joint Genome Institute"/>
            <person name="Mondo S.J."/>
            <person name="Dannebaum R.O."/>
            <person name="Kuo R.C."/>
            <person name="Labutti K."/>
            <person name="Haridas S."/>
            <person name="Kuo A."/>
            <person name="Salamov A."/>
            <person name="Ahrendt S.R."/>
            <person name="Lipzen A."/>
            <person name="Sullivan W."/>
            <person name="Andreopoulos W.B."/>
            <person name="Clum A."/>
            <person name="Lindquist E."/>
            <person name="Daum C."/>
            <person name="Ramamoorthy G.K."/>
            <person name="Gryganskyi A."/>
            <person name="Culley D."/>
            <person name="Magnuson J.K."/>
            <person name="James T.Y."/>
            <person name="O'Malley M.A."/>
            <person name="Stajich J.E."/>
            <person name="Spatafora J.W."/>
            <person name="Visel A."/>
            <person name="Grigoriev I.V."/>
        </authorList>
    </citation>
    <scope>NUCLEOTIDE SEQUENCE [LARGE SCALE GENOMIC DNA]</scope>
    <source>
        <strain evidence="2 3">NRRL 3301</strain>
    </source>
</reference>
<proteinExistence type="predicted"/>
<dbReference type="InterPro" id="IPR036322">
    <property type="entry name" value="WD40_repeat_dom_sf"/>
</dbReference>
<dbReference type="SUPFAM" id="SSF50978">
    <property type="entry name" value="WD40 repeat-like"/>
    <property type="match status" value="1"/>
</dbReference>
<sequence length="355" mass="40439">MVDQWSDIYSPFKNVTPMLSLLDKTQRYIYNPFRGNCLGFGYIKNQPYLLTPSSKNLHVLNVTSFSYDSVLLTDKSSSWTTDPLPVSDVAQRLSIHVGPIQQIVVSNAPDLPKNTIIVGVRTISRLMIYGIKRSATGTLGYDQLYQFDNFETSSGSMQLVHLCLSPYTYQHFTFVLENGEFMVADLSSMNQPLLQSDTYLFKGQINQGLLTSTTSKQHVSERWKTCVYGPNSRSLVLASPRGIELVNFREPDQPMRTLIYKCPIKTRVFTLAALDQPFSFQICASTDESILLFDLRYPCQPVLAWDHASVDRPPLFLQMTPDQHQPKKVHLYAWSTVHTEMLYAQYQFDGSLQLE</sequence>
<comment type="caution">
    <text evidence="2">The sequence shown here is derived from an EMBL/GenBank/DDBJ whole genome shotgun (WGS) entry which is preliminary data.</text>
</comment>
<name>A0A1X2G6T6_9FUNG</name>
<evidence type="ECO:0000259" key="1">
    <source>
        <dbReference type="Pfam" id="PF10214"/>
    </source>
</evidence>
<accession>A0A1X2G6T6</accession>
<gene>
    <name evidence="2" type="ORF">DM01DRAFT_1170162</name>
</gene>
<dbReference type="GO" id="GO:0001164">
    <property type="term" value="F:RNA polymerase I core promoter sequence-specific DNA binding"/>
    <property type="evidence" value="ECO:0007669"/>
    <property type="project" value="TreeGrafter"/>
</dbReference>
<dbReference type="STRING" id="101127.A0A1X2G6T6"/>
<dbReference type="InterPro" id="IPR048535">
    <property type="entry name" value="RRN6_beta-prop"/>
</dbReference>
<dbReference type="AlphaFoldDB" id="A0A1X2G6T6"/>
<protein>
    <recommendedName>
        <fullName evidence="1">RRN6 beta-propeller domain-containing protein</fullName>
    </recommendedName>
</protein>
<organism evidence="2 3">
    <name type="scientific">Hesseltinella vesiculosa</name>
    <dbReference type="NCBI Taxonomy" id="101127"/>
    <lineage>
        <taxon>Eukaryota</taxon>
        <taxon>Fungi</taxon>
        <taxon>Fungi incertae sedis</taxon>
        <taxon>Mucoromycota</taxon>
        <taxon>Mucoromycotina</taxon>
        <taxon>Mucoromycetes</taxon>
        <taxon>Mucorales</taxon>
        <taxon>Cunninghamellaceae</taxon>
        <taxon>Hesseltinella</taxon>
    </lineage>
</organism>
<dbReference type="GO" id="GO:0001650">
    <property type="term" value="C:fibrillar center"/>
    <property type="evidence" value="ECO:0007669"/>
    <property type="project" value="TreeGrafter"/>
</dbReference>
<feature type="domain" description="RRN6 beta-propeller" evidence="1">
    <location>
        <begin position="58"/>
        <end position="258"/>
    </location>
</feature>
<dbReference type="Pfam" id="PF10214">
    <property type="entry name" value="Rrn6_beta-prop"/>
    <property type="match status" value="1"/>
</dbReference>
<dbReference type="InterPro" id="IPR038801">
    <property type="entry name" value="TAF1C"/>
</dbReference>
<evidence type="ECO:0000313" key="2">
    <source>
        <dbReference type="EMBL" id="ORX45698.1"/>
    </source>
</evidence>
<dbReference type="Proteomes" id="UP000242146">
    <property type="component" value="Unassembled WGS sequence"/>
</dbReference>
<dbReference type="OrthoDB" id="2382881at2759"/>
<dbReference type="EMBL" id="MCGT01000041">
    <property type="protein sequence ID" value="ORX45698.1"/>
    <property type="molecule type" value="Genomic_DNA"/>
</dbReference>
<dbReference type="PANTHER" id="PTHR15319:SF1">
    <property type="entry name" value="TATA BOX-BINDING PROTEIN-ASSOCIATED FACTOR RNA POLYMERASE I SUBUNIT C"/>
    <property type="match status" value="1"/>
</dbReference>
<dbReference type="PANTHER" id="PTHR15319">
    <property type="entry name" value="TATA BOX-BINDING PROTEIN ASSOCIATED FACTOR RNA POLYMERASE I SUBUNIT C"/>
    <property type="match status" value="1"/>
</dbReference>
<keyword evidence="3" id="KW-1185">Reference proteome</keyword>